<dbReference type="SUPFAM" id="SSF53383">
    <property type="entry name" value="PLP-dependent transferases"/>
    <property type="match status" value="1"/>
</dbReference>
<dbReference type="HOGENOM" id="CLU_004620_5_0_9"/>
<evidence type="ECO:0000256" key="4">
    <source>
        <dbReference type="ARBA" id="ARBA00023002"/>
    </source>
</evidence>
<accession>L0RW27</accession>
<keyword evidence="4 6" id="KW-0560">Oxidoreductase</keyword>
<dbReference type="PANTHER" id="PTHR11773:SF1">
    <property type="entry name" value="GLYCINE DEHYDROGENASE (DECARBOXYLATING), MITOCHONDRIAL"/>
    <property type="match status" value="1"/>
</dbReference>
<dbReference type="InterPro" id="IPR049316">
    <property type="entry name" value="GDC-P_C"/>
</dbReference>
<dbReference type="Gene3D" id="3.90.1150.10">
    <property type="entry name" value="Aspartate Aminotransferase, domain 1"/>
    <property type="match status" value="1"/>
</dbReference>
<dbReference type="AlphaFoldDB" id="F4LU25"/>
<dbReference type="InterPro" id="IPR015421">
    <property type="entry name" value="PyrdxlP-dep_Trfase_major"/>
</dbReference>
<dbReference type="CDD" id="cd00613">
    <property type="entry name" value="GDC-P"/>
    <property type="match status" value="1"/>
</dbReference>
<evidence type="ECO:0000256" key="3">
    <source>
        <dbReference type="ARBA" id="ARBA00022898"/>
    </source>
</evidence>
<accession>F4LU25</accession>
<comment type="cofactor">
    <cofactor evidence="1 6">
        <name>pyridoxal 5'-phosphate</name>
        <dbReference type="ChEBI" id="CHEBI:597326"/>
    </cofactor>
</comment>
<dbReference type="FunFam" id="3.90.1150.10:FF:000014">
    <property type="entry name" value="Probable glycine dehydrogenase (decarboxylating) subunit 2"/>
    <property type="match status" value="1"/>
</dbReference>
<feature type="domain" description="Glycine dehydrogenase C-terminal" evidence="8">
    <location>
        <begin position="348"/>
        <end position="451"/>
    </location>
</feature>
<dbReference type="InterPro" id="IPR020581">
    <property type="entry name" value="GDC_P"/>
</dbReference>
<reference evidence="10" key="1">
    <citation type="journal article" date="2013" name="Genome Announc.">
        <title>First genome sequence of a syntrophic acetate-oxidizing bacterium, Tepidanaerobacter acetatoxydans strain Re1.</title>
        <authorList>
            <person name="Manzoor S."/>
            <person name="Bongcam-Rudloff E."/>
            <person name="Schnurer A."/>
            <person name="Muller B."/>
        </authorList>
    </citation>
    <scope>NUCLEOTIDE SEQUENCE [LARGE SCALE GENOMIC DNA]</scope>
    <source>
        <strain evidence="10">Re1</strain>
    </source>
</reference>
<dbReference type="Pfam" id="PF21478">
    <property type="entry name" value="GcvP2_C"/>
    <property type="match status" value="1"/>
</dbReference>
<evidence type="ECO:0000256" key="5">
    <source>
        <dbReference type="ARBA" id="ARBA00049026"/>
    </source>
</evidence>
<dbReference type="Proteomes" id="UP000010802">
    <property type="component" value="Chromosome"/>
</dbReference>
<evidence type="ECO:0000259" key="8">
    <source>
        <dbReference type="Pfam" id="PF21478"/>
    </source>
</evidence>
<evidence type="ECO:0000256" key="6">
    <source>
        <dbReference type="HAMAP-Rule" id="MF_00713"/>
    </source>
</evidence>
<dbReference type="EC" id="1.4.4.2" evidence="6"/>
<comment type="catalytic activity">
    <reaction evidence="5 6">
        <text>N(6)-[(R)-lipoyl]-L-lysyl-[glycine-cleavage complex H protein] + glycine + H(+) = N(6)-[(R)-S(8)-aminomethyldihydrolipoyl]-L-lysyl-[glycine-cleavage complex H protein] + CO2</text>
        <dbReference type="Rhea" id="RHEA:24304"/>
        <dbReference type="Rhea" id="RHEA-COMP:10494"/>
        <dbReference type="Rhea" id="RHEA-COMP:10495"/>
        <dbReference type="ChEBI" id="CHEBI:15378"/>
        <dbReference type="ChEBI" id="CHEBI:16526"/>
        <dbReference type="ChEBI" id="CHEBI:57305"/>
        <dbReference type="ChEBI" id="CHEBI:83099"/>
        <dbReference type="ChEBI" id="CHEBI:83143"/>
        <dbReference type="EC" id="1.4.4.2"/>
    </reaction>
</comment>
<dbReference type="FunFam" id="3.40.640.10:FF:000034">
    <property type="entry name" value="Probable glycine dehydrogenase (decarboxylating) subunit 2"/>
    <property type="match status" value="1"/>
</dbReference>
<dbReference type="RefSeq" id="WP_013777474.1">
    <property type="nucleotide sequence ID" value="NC_015519.1"/>
</dbReference>
<dbReference type="Gene3D" id="6.20.440.10">
    <property type="match status" value="1"/>
</dbReference>
<organism evidence="9 10">
    <name type="scientific">Tepidanaerobacter acetatoxydans (strain DSM 21804 / JCM 16047 / Re1)</name>
    <dbReference type="NCBI Taxonomy" id="1209989"/>
    <lineage>
        <taxon>Bacteria</taxon>
        <taxon>Bacillati</taxon>
        <taxon>Bacillota</taxon>
        <taxon>Clostridia</taxon>
        <taxon>Thermosediminibacterales</taxon>
        <taxon>Tepidanaerobacteraceae</taxon>
        <taxon>Tepidanaerobacter</taxon>
    </lineage>
</organism>
<dbReference type="GO" id="GO:0030170">
    <property type="term" value="F:pyridoxal phosphate binding"/>
    <property type="evidence" value="ECO:0007669"/>
    <property type="project" value="TreeGrafter"/>
</dbReference>
<dbReference type="KEGG" id="tep:TepRe1_0348"/>
<dbReference type="STRING" id="1209989.TepRe1_0348"/>
<feature type="modified residue" description="N6-(pyridoxal phosphate)lysine" evidence="6">
    <location>
        <position position="269"/>
    </location>
</feature>
<sequence>MENVSLIFEKSRKGKEGFKLSSLKVPEIEVSQTLGEDLLRDELDLPEVSEIDVVRHYTELSRMNFGVDNGFYPLGSCTMKYNPKINEEIAAMSGFTELHPYAPEELSQGTLEIMYDTQNLLAEITGMDYFTLQPAAGAHGELTGILIIKKYLENKGEKRTKIIVPDSAHGTNPASANQAGFDIVNVKSDSEGLIDIEALKTVVDEDVAALMLTNPNTLGLFEKNILEISKILHDKGALLYYDGANLNAVMGIARPGDMGFDVVHLNLHKTFSTPHGGGGPGSGAVGVKAFLRDFLPKPLAAKNDEMYFLDYDIPYSIGKIHGFYGNIGVVLKAYAYIRSLGAKGLKEASEIATLNANYLLKKIENMFDAPKDALCKHEFVVSCKNWKEKYGVRALDVAKRLLDYGFHPPTIYFPLIVDEALMIEPTETESKDTLDSFADALRKIYEEAKQTPDILKSAPHATPVRRVDEVKAAREMKLKYQG</sequence>
<dbReference type="Pfam" id="PF02347">
    <property type="entry name" value="GDC-P"/>
    <property type="match status" value="1"/>
</dbReference>
<dbReference type="GO" id="GO:0019464">
    <property type="term" value="P:glycine decarboxylation via glycine cleavage system"/>
    <property type="evidence" value="ECO:0007669"/>
    <property type="project" value="UniProtKB-UniRule"/>
</dbReference>
<dbReference type="GO" id="GO:0016594">
    <property type="term" value="F:glycine binding"/>
    <property type="evidence" value="ECO:0007669"/>
    <property type="project" value="TreeGrafter"/>
</dbReference>
<evidence type="ECO:0000256" key="1">
    <source>
        <dbReference type="ARBA" id="ARBA00001933"/>
    </source>
</evidence>
<dbReference type="PATRIC" id="fig|1209989.3.peg.406"/>
<dbReference type="eggNOG" id="COG1003">
    <property type="taxonomic scope" value="Bacteria"/>
</dbReference>
<protein>
    <recommendedName>
        <fullName evidence="6">Probable glycine dehydrogenase (decarboxylating) subunit 2</fullName>
        <ecNumber evidence="6">1.4.4.2</ecNumber>
    </recommendedName>
    <alternativeName>
        <fullName evidence="6">Glycine cleavage system P-protein subunit 2</fullName>
    </alternativeName>
    <alternativeName>
        <fullName evidence="6">Glycine decarboxylase subunit 2</fullName>
    </alternativeName>
    <alternativeName>
        <fullName evidence="6">Glycine dehydrogenase (aminomethyl-transferring) subunit 2</fullName>
    </alternativeName>
</protein>
<keyword evidence="10" id="KW-1185">Reference proteome</keyword>
<dbReference type="GO" id="GO:0004375">
    <property type="term" value="F:glycine dehydrogenase (decarboxylating) activity"/>
    <property type="evidence" value="ECO:0007669"/>
    <property type="project" value="UniProtKB-EC"/>
</dbReference>
<proteinExistence type="inferred from homology"/>
<dbReference type="KEGG" id="tae:TepiRe1_0386"/>
<keyword evidence="3 6" id="KW-0663">Pyridoxal phosphate</keyword>
<dbReference type="NCBIfam" id="NF003346">
    <property type="entry name" value="PRK04366.1"/>
    <property type="match status" value="1"/>
</dbReference>
<dbReference type="InterPro" id="IPR023012">
    <property type="entry name" value="GcvPB"/>
</dbReference>
<evidence type="ECO:0000259" key="7">
    <source>
        <dbReference type="Pfam" id="PF02347"/>
    </source>
</evidence>
<feature type="domain" description="Glycine cleavage system P-protein N-terminal" evidence="7">
    <location>
        <begin position="48"/>
        <end position="290"/>
    </location>
</feature>
<evidence type="ECO:0000256" key="2">
    <source>
        <dbReference type="ARBA" id="ARBA00003788"/>
    </source>
</evidence>
<dbReference type="EMBL" id="HF563609">
    <property type="protein sequence ID" value="CCP25066.1"/>
    <property type="molecule type" value="Genomic_DNA"/>
</dbReference>
<evidence type="ECO:0000313" key="10">
    <source>
        <dbReference type="Proteomes" id="UP000010802"/>
    </source>
</evidence>
<dbReference type="GO" id="GO:0005829">
    <property type="term" value="C:cytosol"/>
    <property type="evidence" value="ECO:0007669"/>
    <property type="project" value="TreeGrafter"/>
</dbReference>
<comment type="function">
    <text evidence="2 6">The glycine cleavage system catalyzes the degradation of glycine. The P protein binds the alpha-amino group of glycine through its pyridoxal phosphate cofactor; CO(2) is released and the remaining methylamine moiety is then transferred to the lipoamide cofactor of the H protein.</text>
</comment>
<evidence type="ECO:0000313" key="9">
    <source>
        <dbReference type="EMBL" id="CCP25066.1"/>
    </source>
</evidence>
<dbReference type="GO" id="GO:0005960">
    <property type="term" value="C:glycine cleavage complex"/>
    <property type="evidence" value="ECO:0007669"/>
    <property type="project" value="TreeGrafter"/>
</dbReference>
<gene>
    <name evidence="6 9" type="primary">gcvPB</name>
    <name evidence="9" type="ordered locus">TEPIRE1_0386</name>
</gene>
<dbReference type="InterPro" id="IPR015422">
    <property type="entry name" value="PyrdxlP-dep_Trfase_small"/>
</dbReference>
<dbReference type="InterPro" id="IPR049315">
    <property type="entry name" value="GDC-P_N"/>
</dbReference>
<name>F4LU25_TEPAE</name>
<dbReference type="PANTHER" id="PTHR11773">
    <property type="entry name" value="GLYCINE DEHYDROGENASE, DECARBOXYLATING"/>
    <property type="match status" value="1"/>
</dbReference>
<dbReference type="Gene3D" id="3.40.640.10">
    <property type="entry name" value="Type I PLP-dependent aspartate aminotransferase-like (Major domain)"/>
    <property type="match status" value="1"/>
</dbReference>
<dbReference type="OrthoDB" id="9801272at2"/>
<dbReference type="InterPro" id="IPR015424">
    <property type="entry name" value="PyrdxlP-dep_Trfase"/>
</dbReference>
<comment type="similarity">
    <text evidence="6">Belongs to the GcvP family. C-terminal subunit subfamily.</text>
</comment>
<dbReference type="HAMAP" id="MF_00713">
    <property type="entry name" value="GcvPB"/>
    <property type="match status" value="1"/>
</dbReference>
<comment type="subunit">
    <text evidence="6">The glycine cleavage system is composed of four proteins: P, T, L and H. In this organism, the P 'protein' is a heterodimer of two subunits.</text>
</comment>